<dbReference type="RefSeq" id="WP_071504170.1">
    <property type="nucleotide sequence ID" value="NZ_MORL01000008.1"/>
</dbReference>
<evidence type="ECO:0000259" key="1">
    <source>
        <dbReference type="Pfam" id="PF00578"/>
    </source>
</evidence>
<sequence>MLYEIENEAEEIHTIMLRDRTATQKIKPLVTGEKIPYINLVSRSDDRDTAMNNVGVPGFATSLDDLIEAQPLVIAFYSTGWGRFARPYLDALVRLSLGLKAIDTRLLVIAQDPVRSVSRQVGESRFLVAQDTRFSVARRFGIYSEDDPVWDRISGISDDVFIPAVYVVNQERTITYHAIDEYFEHPLDLERIIDAVLELSPVV</sequence>
<gene>
    <name evidence="2" type="ORF">BLX24_15900</name>
</gene>
<dbReference type="SUPFAM" id="SSF52833">
    <property type="entry name" value="Thioredoxin-like"/>
    <property type="match status" value="1"/>
</dbReference>
<name>A0A1S2VJL7_9BACT</name>
<dbReference type="GO" id="GO:0016209">
    <property type="term" value="F:antioxidant activity"/>
    <property type="evidence" value="ECO:0007669"/>
    <property type="project" value="InterPro"/>
</dbReference>
<dbReference type="Gene3D" id="3.40.30.10">
    <property type="entry name" value="Glutaredoxin"/>
    <property type="match status" value="1"/>
</dbReference>
<comment type="caution">
    <text evidence="2">The sequence shown here is derived from an EMBL/GenBank/DDBJ whole genome shotgun (WGS) entry which is preliminary data.</text>
</comment>
<evidence type="ECO:0000313" key="2">
    <source>
        <dbReference type="EMBL" id="OIN58018.1"/>
    </source>
</evidence>
<protein>
    <recommendedName>
        <fullName evidence="1">Alkyl hydroperoxide reductase subunit C/ Thiol specific antioxidant domain-containing protein</fullName>
    </recommendedName>
</protein>
<dbReference type="InterPro" id="IPR036249">
    <property type="entry name" value="Thioredoxin-like_sf"/>
</dbReference>
<dbReference type="Proteomes" id="UP000181790">
    <property type="component" value="Unassembled WGS sequence"/>
</dbReference>
<dbReference type="AlphaFoldDB" id="A0A1S2VJL7"/>
<organism evidence="2 3">
    <name type="scientific">Arsenicibacter rosenii</name>
    <dbReference type="NCBI Taxonomy" id="1750698"/>
    <lineage>
        <taxon>Bacteria</taxon>
        <taxon>Pseudomonadati</taxon>
        <taxon>Bacteroidota</taxon>
        <taxon>Cytophagia</taxon>
        <taxon>Cytophagales</taxon>
        <taxon>Spirosomataceae</taxon>
        <taxon>Arsenicibacter</taxon>
    </lineage>
</organism>
<keyword evidence="3" id="KW-1185">Reference proteome</keyword>
<dbReference type="GO" id="GO:0016491">
    <property type="term" value="F:oxidoreductase activity"/>
    <property type="evidence" value="ECO:0007669"/>
    <property type="project" value="InterPro"/>
</dbReference>
<dbReference type="OrthoDB" id="645652at2"/>
<dbReference type="Pfam" id="PF00578">
    <property type="entry name" value="AhpC-TSA"/>
    <property type="match status" value="1"/>
</dbReference>
<reference evidence="2 3" key="1">
    <citation type="submission" date="2016-10" db="EMBL/GenBank/DDBJ databases">
        <title>Arsenicibacter rosenii gen. nov., sp. nov., an efficient arsenic-methylating bacterium isolated from an arsenic-contaminated paddy soil.</title>
        <authorList>
            <person name="Huang K."/>
        </authorList>
    </citation>
    <scope>NUCLEOTIDE SEQUENCE [LARGE SCALE GENOMIC DNA]</scope>
    <source>
        <strain evidence="2 3">SM-1</strain>
    </source>
</reference>
<evidence type="ECO:0000313" key="3">
    <source>
        <dbReference type="Proteomes" id="UP000181790"/>
    </source>
</evidence>
<dbReference type="EMBL" id="MORL01000008">
    <property type="protein sequence ID" value="OIN58018.1"/>
    <property type="molecule type" value="Genomic_DNA"/>
</dbReference>
<dbReference type="InterPro" id="IPR000866">
    <property type="entry name" value="AhpC/TSA"/>
</dbReference>
<proteinExistence type="predicted"/>
<accession>A0A1S2VJL7</accession>
<feature type="domain" description="Alkyl hydroperoxide reductase subunit C/ Thiol specific antioxidant" evidence="1">
    <location>
        <begin position="61"/>
        <end position="176"/>
    </location>
</feature>